<proteinExistence type="predicted"/>
<dbReference type="Gene3D" id="1.10.760.10">
    <property type="entry name" value="Cytochrome c-like domain"/>
    <property type="match status" value="1"/>
</dbReference>
<name>A0A3D8M6R7_9ALTE</name>
<evidence type="ECO:0008006" key="3">
    <source>
        <dbReference type="Google" id="ProtNLM"/>
    </source>
</evidence>
<dbReference type="EMBL" id="QRHA01000007">
    <property type="protein sequence ID" value="RDV25245.1"/>
    <property type="molecule type" value="Genomic_DNA"/>
</dbReference>
<comment type="caution">
    <text evidence="1">The sequence shown here is derived from an EMBL/GenBank/DDBJ whole genome shotgun (WGS) entry which is preliminary data.</text>
</comment>
<gene>
    <name evidence="1" type="ORF">DXV75_11655</name>
</gene>
<reference evidence="2" key="1">
    <citation type="submission" date="2018-08" db="EMBL/GenBank/DDBJ databases">
        <authorList>
            <person name="Zhang J."/>
            <person name="Du Z.-J."/>
        </authorList>
    </citation>
    <scope>NUCLEOTIDE SEQUENCE [LARGE SCALE GENOMIC DNA]</scope>
    <source>
        <strain evidence="2">KCTC 52655</strain>
    </source>
</reference>
<dbReference type="AlphaFoldDB" id="A0A3D8M6R7"/>
<keyword evidence="2" id="KW-1185">Reference proteome</keyword>
<protein>
    <recommendedName>
        <fullName evidence="3">Cytochrome c</fullName>
    </recommendedName>
</protein>
<dbReference type="Proteomes" id="UP000256561">
    <property type="component" value="Unassembled WGS sequence"/>
</dbReference>
<dbReference type="SUPFAM" id="SSF46626">
    <property type="entry name" value="Cytochrome c"/>
    <property type="match status" value="1"/>
</dbReference>
<sequence>MHVHQTAMIMSDVLPDKAHGTMAQYLMQFADPDYEHAVYAALGPSFRSSEWVLDPKQRLARVLLHGLSGPIWGNGRRWQTSAVMPGFSARVDLNDEDLAAVAIYIRNTWGDSAGTKEPITPLDIEQIREQTRDRTTPYRAEELM</sequence>
<evidence type="ECO:0000313" key="2">
    <source>
        <dbReference type="Proteomes" id="UP000256561"/>
    </source>
</evidence>
<accession>A0A3D8M6R7</accession>
<dbReference type="GO" id="GO:0009055">
    <property type="term" value="F:electron transfer activity"/>
    <property type="evidence" value="ECO:0007669"/>
    <property type="project" value="InterPro"/>
</dbReference>
<evidence type="ECO:0000313" key="1">
    <source>
        <dbReference type="EMBL" id="RDV25245.1"/>
    </source>
</evidence>
<organism evidence="1 2">
    <name type="scientific">Alteromonas aestuariivivens</name>
    <dbReference type="NCBI Taxonomy" id="1938339"/>
    <lineage>
        <taxon>Bacteria</taxon>
        <taxon>Pseudomonadati</taxon>
        <taxon>Pseudomonadota</taxon>
        <taxon>Gammaproteobacteria</taxon>
        <taxon>Alteromonadales</taxon>
        <taxon>Alteromonadaceae</taxon>
        <taxon>Alteromonas/Salinimonas group</taxon>
        <taxon>Alteromonas</taxon>
    </lineage>
</organism>
<dbReference type="GO" id="GO:0020037">
    <property type="term" value="F:heme binding"/>
    <property type="evidence" value="ECO:0007669"/>
    <property type="project" value="InterPro"/>
</dbReference>
<dbReference type="InterPro" id="IPR036909">
    <property type="entry name" value="Cyt_c-like_dom_sf"/>
</dbReference>